<organism evidence="2 3">
    <name type="scientific">Glossina austeni</name>
    <name type="common">Savannah tsetse fly</name>
    <dbReference type="NCBI Taxonomy" id="7395"/>
    <lineage>
        <taxon>Eukaryota</taxon>
        <taxon>Metazoa</taxon>
        <taxon>Ecdysozoa</taxon>
        <taxon>Arthropoda</taxon>
        <taxon>Hexapoda</taxon>
        <taxon>Insecta</taxon>
        <taxon>Pterygota</taxon>
        <taxon>Neoptera</taxon>
        <taxon>Endopterygota</taxon>
        <taxon>Diptera</taxon>
        <taxon>Brachycera</taxon>
        <taxon>Muscomorpha</taxon>
        <taxon>Hippoboscoidea</taxon>
        <taxon>Glossinidae</taxon>
        <taxon>Glossina</taxon>
    </lineage>
</organism>
<keyword evidence="1" id="KW-0812">Transmembrane</keyword>
<keyword evidence="1" id="KW-0472">Membrane</keyword>
<protein>
    <submittedName>
        <fullName evidence="2">Uncharacterized protein</fullName>
    </submittedName>
</protein>
<dbReference type="VEuPathDB" id="VectorBase:GAUT031459"/>
<evidence type="ECO:0000256" key="1">
    <source>
        <dbReference type="SAM" id="Phobius"/>
    </source>
</evidence>
<name>A0A1A9VAZ1_GLOAU</name>
<proteinExistence type="predicted"/>
<dbReference type="AlphaFoldDB" id="A0A1A9VAZ1"/>
<reference evidence="2" key="1">
    <citation type="submission" date="2020-05" db="UniProtKB">
        <authorList>
            <consortium name="EnsemblMetazoa"/>
        </authorList>
    </citation>
    <scope>IDENTIFICATION</scope>
    <source>
        <strain evidence="2">TTRI</strain>
    </source>
</reference>
<evidence type="ECO:0000313" key="2">
    <source>
        <dbReference type="EnsemblMetazoa" id="GAUT031459-PA"/>
    </source>
</evidence>
<feature type="transmembrane region" description="Helical" evidence="1">
    <location>
        <begin position="83"/>
        <end position="101"/>
    </location>
</feature>
<evidence type="ECO:0000313" key="3">
    <source>
        <dbReference type="Proteomes" id="UP000078200"/>
    </source>
</evidence>
<keyword evidence="1" id="KW-1133">Transmembrane helix</keyword>
<accession>A0A1A9VAZ1</accession>
<dbReference type="EnsemblMetazoa" id="GAUT031459-RA">
    <property type="protein sequence ID" value="GAUT031459-PA"/>
    <property type="gene ID" value="GAUT031459"/>
</dbReference>
<keyword evidence="3" id="KW-1185">Reference proteome</keyword>
<dbReference type="Proteomes" id="UP000078200">
    <property type="component" value="Unassembled WGS sequence"/>
</dbReference>
<sequence length="102" mass="11586">MGKMGSLSLQKVLFSEDESNDTQANAKKNKNKMEELSTFSDNAGQRFVYNVELTLIIFIPKRLAFLPIKPIARSSPLVKDFQLCYTFAFILLMIVSLIVYTT</sequence>